<keyword evidence="3" id="KW-1185">Reference proteome</keyword>
<dbReference type="GO" id="GO:0003723">
    <property type="term" value="F:RNA binding"/>
    <property type="evidence" value="ECO:0007669"/>
    <property type="project" value="InterPro"/>
</dbReference>
<evidence type="ECO:0000313" key="3">
    <source>
        <dbReference type="Proteomes" id="UP000650467"/>
    </source>
</evidence>
<dbReference type="InterPro" id="IPR040183">
    <property type="entry name" value="THUMPD1-like"/>
</dbReference>
<evidence type="ECO:0008006" key="4">
    <source>
        <dbReference type="Google" id="ProtNLM"/>
    </source>
</evidence>
<feature type="compositionally biased region" description="Low complexity" evidence="1">
    <location>
        <begin position="228"/>
        <end position="240"/>
    </location>
</feature>
<dbReference type="AlphaFoldDB" id="A0A835T5X5"/>
<feature type="compositionally biased region" description="Low complexity" evidence="1">
    <location>
        <begin position="366"/>
        <end position="381"/>
    </location>
</feature>
<proteinExistence type="predicted"/>
<feature type="compositionally biased region" description="Low complexity" evidence="1">
    <location>
        <begin position="274"/>
        <end position="291"/>
    </location>
</feature>
<dbReference type="EMBL" id="JAEHOC010000010">
    <property type="protein sequence ID" value="KAG2438016.1"/>
    <property type="molecule type" value="Genomic_DNA"/>
</dbReference>
<organism evidence="2 3">
    <name type="scientific">Chlamydomonas incerta</name>
    <dbReference type="NCBI Taxonomy" id="51695"/>
    <lineage>
        <taxon>Eukaryota</taxon>
        <taxon>Viridiplantae</taxon>
        <taxon>Chlorophyta</taxon>
        <taxon>core chlorophytes</taxon>
        <taxon>Chlorophyceae</taxon>
        <taxon>CS clade</taxon>
        <taxon>Chlamydomonadales</taxon>
        <taxon>Chlamydomonadaceae</taxon>
        <taxon>Chlamydomonas</taxon>
    </lineage>
</organism>
<gene>
    <name evidence="2" type="ORF">HXX76_005630</name>
</gene>
<feature type="compositionally biased region" description="Basic and acidic residues" evidence="1">
    <location>
        <begin position="254"/>
        <end position="273"/>
    </location>
</feature>
<sequence length="481" mass="48727">MARPSKRPKPGDPATSGRRAAGTVPFVPVDRFRYAVVGELEAGAKGFIVTCNFRKEKSATREASQLLRRYMPAHLFPAPPQPAPTAPAEDPAQAQAQAQPGQGHSGAGATVQRPEPEGQEGAAAVEADEDVEDADDSQSEDESDAGNDQADGSAGAAGPAAAAAAASAGGGGAADAHHPEPSALGLAKVGCRGVVVMRLSSRAAAEVEPVRLLEGLLADLEAARAAPAAAKRQKQQQKQQGKGKGREQQGGGQGKEEAVGGEGKEQEQEEGKEQAPAGPPGTTTSPPLQQPKHCQRLVPLDATCALTRAGLSRAVADAAAAYRRRQVAGSGSAAEGPQQAAATQELQPFSYAVMYHSRDSEASAAAQAAAAPGAGEPAAAGGADGSGKLGEDGDGELADRGRIIECVAAAMRSAFGEAARVNLKKPDVAVVVEAMPVAGRRFAGVSLLGSHLFLAKGRLQVKPLVSNPPTQPKAGKGKAQS</sequence>
<dbReference type="OrthoDB" id="544890at2759"/>
<accession>A0A835T5X5</accession>
<protein>
    <recommendedName>
        <fullName evidence="4">THUMP domain-containing protein</fullName>
    </recommendedName>
</protein>
<feature type="region of interest" description="Disordered" evidence="1">
    <location>
        <begin position="1"/>
        <end position="24"/>
    </location>
</feature>
<dbReference type="Proteomes" id="UP000650467">
    <property type="component" value="Unassembled WGS sequence"/>
</dbReference>
<dbReference type="PANTHER" id="PTHR13452:SF13">
    <property type="entry name" value="OS02G0672400 PROTEIN"/>
    <property type="match status" value="1"/>
</dbReference>
<feature type="region of interest" description="Disordered" evidence="1">
    <location>
        <begin position="366"/>
        <end position="394"/>
    </location>
</feature>
<evidence type="ECO:0000256" key="1">
    <source>
        <dbReference type="SAM" id="MobiDB-lite"/>
    </source>
</evidence>
<feature type="compositionally biased region" description="Acidic residues" evidence="1">
    <location>
        <begin position="126"/>
        <end position="145"/>
    </location>
</feature>
<comment type="caution">
    <text evidence="2">The sequence shown here is derived from an EMBL/GenBank/DDBJ whole genome shotgun (WGS) entry which is preliminary data.</text>
</comment>
<feature type="compositionally biased region" description="Low complexity" evidence="1">
    <location>
        <begin position="86"/>
        <end position="102"/>
    </location>
</feature>
<feature type="region of interest" description="Disordered" evidence="1">
    <location>
        <begin position="74"/>
        <end position="161"/>
    </location>
</feature>
<reference evidence="2" key="1">
    <citation type="journal article" date="2020" name="bioRxiv">
        <title>Comparative genomics of Chlamydomonas.</title>
        <authorList>
            <person name="Craig R.J."/>
            <person name="Hasan A.R."/>
            <person name="Ness R.W."/>
            <person name="Keightley P.D."/>
        </authorList>
    </citation>
    <scope>NUCLEOTIDE SEQUENCE</scope>
    <source>
        <strain evidence="2">SAG 7.73</strain>
    </source>
</reference>
<feature type="compositionally biased region" description="Low complexity" evidence="1">
    <location>
        <begin position="146"/>
        <end position="161"/>
    </location>
</feature>
<feature type="region of interest" description="Disordered" evidence="1">
    <location>
        <begin position="228"/>
        <end position="291"/>
    </location>
</feature>
<name>A0A835T5X5_CHLIN</name>
<dbReference type="GO" id="GO:0006400">
    <property type="term" value="P:tRNA modification"/>
    <property type="evidence" value="ECO:0007669"/>
    <property type="project" value="InterPro"/>
</dbReference>
<evidence type="ECO:0000313" key="2">
    <source>
        <dbReference type="EMBL" id="KAG2438016.1"/>
    </source>
</evidence>
<dbReference type="PANTHER" id="PTHR13452">
    <property type="entry name" value="THUMP DOMAIN CONTAINING PROTEIN 1-RELATED"/>
    <property type="match status" value="1"/>
</dbReference>